<feature type="region of interest" description="Disordered" evidence="1">
    <location>
        <begin position="57"/>
        <end position="83"/>
    </location>
</feature>
<evidence type="ECO:0000256" key="1">
    <source>
        <dbReference type="SAM" id="MobiDB-lite"/>
    </source>
</evidence>
<gene>
    <name evidence="2" type="primary">orf107d</name>
</gene>
<dbReference type="AlphaFoldDB" id="E8ZCF7"/>
<name>E8ZCF7_BETVM</name>
<proteinExistence type="predicted"/>
<protein>
    <submittedName>
        <fullName evidence="2">Uncharacterized protein orf107d</fullName>
    </submittedName>
</protein>
<geneLocation type="mitochondrion" evidence="2"/>
<organism evidence="2">
    <name type="scientific">Beta vulgaris subsp. maritima</name>
    <name type="common">Sea beet</name>
    <name type="synonym">Beta maritima</name>
    <dbReference type="NCBI Taxonomy" id="350892"/>
    <lineage>
        <taxon>Eukaryota</taxon>
        <taxon>Viridiplantae</taxon>
        <taxon>Streptophyta</taxon>
        <taxon>Embryophyta</taxon>
        <taxon>Tracheophyta</taxon>
        <taxon>Spermatophyta</taxon>
        <taxon>Magnoliopsida</taxon>
        <taxon>eudicotyledons</taxon>
        <taxon>Gunneridae</taxon>
        <taxon>Pentapetalae</taxon>
        <taxon>Caryophyllales</taxon>
        <taxon>Chenopodiaceae</taxon>
        <taxon>Betoideae</taxon>
        <taxon>Beta</taxon>
    </lineage>
</organism>
<evidence type="ECO:0000313" key="2">
    <source>
        <dbReference type="EMBL" id="CBJ23368.1"/>
    </source>
</evidence>
<reference evidence="2" key="1">
    <citation type="submission" date="2010-11" db="EMBL/GenBank/DDBJ databases">
        <authorList>
            <person name="Genoscope - CEA"/>
        </authorList>
    </citation>
    <scope>NUCLEOTIDE SEQUENCE</scope>
</reference>
<keyword evidence="2" id="KW-0496">Mitochondrion</keyword>
<accession>E8ZCF7</accession>
<sequence>MVYTLGSVVNSVQSEFPAVRLSTLVEHLDSLIRTHARLMKDRNRPLSHEKCKSTNVNEIVMDGSKKKTTTSPSKSKKKETKTGCISDKERLKMASSKYNIGSLLVEF</sequence>
<dbReference type="EMBL" id="FP885876">
    <property type="protein sequence ID" value="CBJ23368.1"/>
    <property type="molecule type" value="Genomic_DNA"/>
</dbReference>
<reference evidence="2" key="2">
    <citation type="journal article" date="2011" name="Genome Biol. Evol.">
        <title>Structural and content diversity of mitochondrial genome in beet: a comparative genomic analysis.</title>
        <authorList>
            <person name="Darracq A."/>
            <person name="Varre J.S."/>
            <person name="Marechal-Drouard L."/>
            <person name="Courseaux A."/>
            <person name="Saumitou-Laprade P."/>
            <person name="Oztas S."/>
            <person name="Vacherie B."/>
            <person name="Barbe V.and.Touzet.P."/>
        </authorList>
    </citation>
    <scope>NUCLEOTIDE SEQUENCE</scope>
</reference>